<evidence type="ECO:0000313" key="2">
    <source>
        <dbReference type="Proteomes" id="UP000306319"/>
    </source>
</evidence>
<proteinExistence type="predicted"/>
<keyword evidence="2" id="KW-1185">Reference proteome</keyword>
<dbReference type="EMBL" id="SRYB01000017">
    <property type="protein sequence ID" value="TGY78071.1"/>
    <property type="molecule type" value="Genomic_DNA"/>
</dbReference>
<comment type="caution">
    <text evidence="1">The sequence shown here is derived from an EMBL/GenBank/DDBJ whole genome shotgun (WGS) entry which is preliminary data.</text>
</comment>
<name>A0AC61RES8_9BACT</name>
<organism evidence="1 2">
    <name type="scientific">Lepagella muris</name>
    <dbReference type="NCBI Taxonomy" id="3032870"/>
    <lineage>
        <taxon>Bacteria</taxon>
        <taxon>Pseudomonadati</taxon>
        <taxon>Bacteroidota</taxon>
        <taxon>Bacteroidia</taxon>
        <taxon>Bacteroidales</taxon>
        <taxon>Muribaculaceae</taxon>
        <taxon>Lepagella</taxon>
    </lineage>
</organism>
<protein>
    <submittedName>
        <fullName evidence="1">Uncharacterized protein</fullName>
    </submittedName>
</protein>
<evidence type="ECO:0000313" key="1">
    <source>
        <dbReference type="EMBL" id="TGY78071.1"/>
    </source>
</evidence>
<dbReference type="Proteomes" id="UP000306319">
    <property type="component" value="Unassembled WGS sequence"/>
</dbReference>
<sequence length="203" mass="22510">METNEARPWFLKRWIVNPLTTIDSKIFDKHVTGPYLSSGLVVYSATITFIVVMGIALISTIWAKKSTQETVLGIGLSIVALYNIYCIVQLLRQNFTVMTATNVRVWRTLYVLFLVGAGTIVAIMLTNIVVFVLVGGLILWVVFQFISPGSGSSAKKDTFGRKTYKLPNGVTVTEETGILGEKSWHGSDGCNYELKGDGRFYKI</sequence>
<gene>
    <name evidence="1" type="ORF">E5331_12020</name>
</gene>
<accession>A0AC61RES8</accession>
<reference evidence="1" key="1">
    <citation type="submission" date="2019-04" db="EMBL/GenBank/DDBJ databases">
        <title>Microbes associate with the intestines of laboratory mice.</title>
        <authorList>
            <person name="Navarre W."/>
            <person name="Wong E."/>
            <person name="Huang K."/>
            <person name="Tropini C."/>
            <person name="Ng K."/>
            <person name="Yu B."/>
        </authorList>
    </citation>
    <scope>NUCLEOTIDE SEQUENCE</scope>
    <source>
        <strain evidence="1">NM04_E33</strain>
    </source>
</reference>